<protein>
    <submittedName>
        <fullName evidence="5">Bifunctional enoyl-CoA hydratase/phosphate acetyltransferase</fullName>
    </submittedName>
</protein>
<comment type="caution">
    <text evidence="5">The sequence shown here is derived from an EMBL/GenBank/DDBJ whole genome shotgun (WGS) entry which is preliminary data.</text>
</comment>
<sequence>MDSLPIIRSLDDIVRAVQSLGDMPRVAIARSAEDFVLRAGLHAYEQGVAEPVLIGDADKTREVADRNGLDISSLRMIHMPDDGQAVTEAVRLFREGEVSFVMKGLVPTATLLKAVLNKETGVPPETGILSHVGVFTSPTDERIMFVTDAGVNIAPNLQRKVDILKNAIGVARTLGIAKPRCALLAATEKVNYPAMPATLDGDVITKMASKGEFGEAEVHGPLSLDLAVNLDSAACKGVSGPVAGQADILLTPDIESGNILYKSLSSFCRVTIAGVVVGSRVPVVVPSRGDSDKSKFYSLALAAYLGRRAQQ</sequence>
<comment type="similarity">
    <text evidence="1">Belongs to the phosphate acetyltransferase and butyryltransferase family.</text>
</comment>
<dbReference type="Pfam" id="PF01515">
    <property type="entry name" value="PTA_PTB"/>
    <property type="match status" value="1"/>
</dbReference>
<feature type="domain" description="Phosphate acetyl/butaryl transferase" evidence="4">
    <location>
        <begin position="86"/>
        <end position="303"/>
    </location>
</feature>
<dbReference type="RefSeq" id="WP_151151629.1">
    <property type="nucleotide sequence ID" value="NZ_WAIE01000006.1"/>
</dbReference>
<dbReference type="EMBL" id="WAIE01000006">
    <property type="protein sequence ID" value="KAB1440885.1"/>
    <property type="molecule type" value="Genomic_DNA"/>
</dbReference>
<name>A0A6N6MZ36_9BACT</name>
<keyword evidence="2 5" id="KW-0808">Transferase</keyword>
<gene>
    <name evidence="5" type="ORF">F8A88_13140</name>
</gene>
<dbReference type="OrthoDB" id="9800237at2"/>
<evidence type="ECO:0000313" key="6">
    <source>
        <dbReference type="Proteomes" id="UP000438699"/>
    </source>
</evidence>
<reference evidence="5 6" key="1">
    <citation type="journal article" date="2017" name="Int. J. Syst. Evol. Microbiol.">
        <title>Desulfovibrio senegalensis sp. nov., a mesophilic sulfate reducer isolated from marine sediment.</title>
        <authorList>
            <person name="Thioye A."/>
            <person name="Gam Z.B.A."/>
            <person name="Mbengue M."/>
            <person name="Cayol J.L."/>
            <person name="Joseph-Bartoli M."/>
            <person name="Toure-Kane C."/>
            <person name="Labat M."/>
        </authorList>
    </citation>
    <scope>NUCLEOTIDE SEQUENCE [LARGE SCALE GENOMIC DNA]</scope>
    <source>
        <strain evidence="5 6">DSM 101509</strain>
    </source>
</reference>
<dbReference type="InterPro" id="IPR050500">
    <property type="entry name" value="Phos_Acetyltrans/Butyryltrans"/>
</dbReference>
<dbReference type="InterPro" id="IPR012147">
    <property type="entry name" value="P_Ac_Bu_trans"/>
</dbReference>
<evidence type="ECO:0000313" key="5">
    <source>
        <dbReference type="EMBL" id="KAB1440885.1"/>
    </source>
</evidence>
<organism evidence="5 6">
    <name type="scientific">Pseudodesulfovibrio senegalensis</name>
    <dbReference type="NCBI Taxonomy" id="1721087"/>
    <lineage>
        <taxon>Bacteria</taxon>
        <taxon>Pseudomonadati</taxon>
        <taxon>Thermodesulfobacteriota</taxon>
        <taxon>Desulfovibrionia</taxon>
        <taxon>Desulfovibrionales</taxon>
        <taxon>Desulfovibrionaceae</taxon>
    </lineage>
</organism>
<dbReference type="Proteomes" id="UP000438699">
    <property type="component" value="Unassembled WGS sequence"/>
</dbReference>
<proteinExistence type="inferred from homology"/>
<evidence type="ECO:0000256" key="3">
    <source>
        <dbReference type="ARBA" id="ARBA00023315"/>
    </source>
</evidence>
<evidence type="ECO:0000256" key="2">
    <source>
        <dbReference type="ARBA" id="ARBA00022679"/>
    </source>
</evidence>
<dbReference type="Gene3D" id="3.40.718.10">
    <property type="entry name" value="Isopropylmalate Dehydrogenase"/>
    <property type="match status" value="1"/>
</dbReference>
<dbReference type="AlphaFoldDB" id="A0A6N6MZ36"/>
<accession>A0A6N6MZ36</accession>
<dbReference type="InterPro" id="IPR002505">
    <property type="entry name" value="PTA_PTB"/>
</dbReference>
<keyword evidence="6" id="KW-1185">Reference proteome</keyword>
<dbReference type="PANTHER" id="PTHR43356">
    <property type="entry name" value="PHOSPHATE ACETYLTRANSFERASE"/>
    <property type="match status" value="1"/>
</dbReference>
<dbReference type="NCBIfam" id="NF006045">
    <property type="entry name" value="PRK08190.1"/>
    <property type="match status" value="1"/>
</dbReference>
<dbReference type="PANTHER" id="PTHR43356:SF2">
    <property type="entry name" value="PHOSPHATE ACETYLTRANSFERASE"/>
    <property type="match status" value="1"/>
</dbReference>
<evidence type="ECO:0000256" key="1">
    <source>
        <dbReference type="ARBA" id="ARBA00005656"/>
    </source>
</evidence>
<evidence type="ECO:0000259" key="4">
    <source>
        <dbReference type="Pfam" id="PF01515"/>
    </source>
</evidence>
<dbReference type="PIRSF" id="PIRSF000428">
    <property type="entry name" value="P_Ac_trans"/>
    <property type="match status" value="1"/>
</dbReference>
<keyword evidence="3" id="KW-0012">Acyltransferase</keyword>
<dbReference type="GO" id="GO:0016746">
    <property type="term" value="F:acyltransferase activity"/>
    <property type="evidence" value="ECO:0007669"/>
    <property type="project" value="UniProtKB-KW"/>
</dbReference>
<dbReference type="SUPFAM" id="SSF53659">
    <property type="entry name" value="Isocitrate/Isopropylmalate dehydrogenase-like"/>
    <property type="match status" value="1"/>
</dbReference>